<dbReference type="AlphaFoldDB" id="A0A6I3KKT8"/>
<dbReference type="EMBL" id="WMBQ01000001">
    <property type="protein sequence ID" value="MTD94540.1"/>
    <property type="molecule type" value="Genomic_DNA"/>
</dbReference>
<comment type="caution">
    <text evidence="2">The sequence shown here is derived from an EMBL/GenBank/DDBJ whole genome shotgun (WGS) entry which is preliminary data.</text>
</comment>
<dbReference type="Proteomes" id="UP000440694">
    <property type="component" value="Unassembled WGS sequence"/>
</dbReference>
<organism evidence="2 3">
    <name type="scientific">Hyphomicrobium album</name>
    <dbReference type="NCBI Taxonomy" id="2665159"/>
    <lineage>
        <taxon>Bacteria</taxon>
        <taxon>Pseudomonadati</taxon>
        <taxon>Pseudomonadota</taxon>
        <taxon>Alphaproteobacteria</taxon>
        <taxon>Hyphomicrobiales</taxon>
        <taxon>Hyphomicrobiaceae</taxon>
        <taxon>Hyphomicrobium</taxon>
    </lineage>
</organism>
<protein>
    <recommendedName>
        <fullName evidence="1">Glucosamine inositolphosphorylceramide transferase 1 N-terminal domain-containing protein</fullName>
    </recommendedName>
</protein>
<dbReference type="InterPro" id="IPR056442">
    <property type="entry name" value="GINT1_N"/>
</dbReference>
<dbReference type="Gene3D" id="2.115.10.20">
    <property type="entry name" value="Glycosyl hydrolase domain, family 43"/>
    <property type="match status" value="1"/>
</dbReference>
<accession>A0A6I3KKT8</accession>
<keyword evidence="3" id="KW-1185">Reference proteome</keyword>
<reference evidence="2 3" key="1">
    <citation type="submission" date="2019-11" db="EMBL/GenBank/DDBJ databases">
        <title>Identification of a novel strain.</title>
        <authorList>
            <person name="Xu Q."/>
            <person name="Wang G."/>
        </authorList>
    </citation>
    <scope>NUCLEOTIDE SEQUENCE [LARGE SCALE GENOMIC DNA]</scope>
    <source>
        <strain evidence="3">xq</strain>
    </source>
</reference>
<feature type="domain" description="Glucosamine inositolphosphorylceramide transferase 1 N-terminal" evidence="1">
    <location>
        <begin position="9"/>
        <end position="197"/>
    </location>
</feature>
<gene>
    <name evidence="2" type="ORF">GIW81_09375</name>
</gene>
<evidence type="ECO:0000313" key="3">
    <source>
        <dbReference type="Proteomes" id="UP000440694"/>
    </source>
</evidence>
<evidence type="ECO:0000259" key="1">
    <source>
        <dbReference type="Pfam" id="PF24793"/>
    </source>
</evidence>
<proteinExistence type="predicted"/>
<sequence>MIFREGMHHVFVEELPYATQKGIISHVSIDARGNLSRVTPVLECAHHLSYPQIIEHEGEIYMLPEASASGALDLYKAKRFPYRWAHAARLIDAPLHDATLFRHDGRFYITAGMQALRSASYDALGIYSAPSLFGPWTPNPGNPVLVDGRFSRPAGDVYSADGSLWRPIQNGTRGYGAGLEIARITAIDATYFAQEPVASHAFAAGRAALGPHTLNWAAGIEVVDYFANGAELLGRKSA</sequence>
<name>A0A6I3KKT8_9HYPH</name>
<evidence type="ECO:0000313" key="2">
    <source>
        <dbReference type="EMBL" id="MTD94540.1"/>
    </source>
</evidence>
<dbReference type="Pfam" id="PF24793">
    <property type="entry name" value="GINT1_N"/>
    <property type="match status" value="1"/>
</dbReference>
<dbReference type="InterPro" id="IPR023296">
    <property type="entry name" value="Glyco_hydro_beta-prop_sf"/>
</dbReference>
<dbReference type="SUPFAM" id="SSF75005">
    <property type="entry name" value="Arabinanase/levansucrase/invertase"/>
    <property type="match status" value="1"/>
</dbReference>